<proteinExistence type="predicted"/>
<keyword evidence="3" id="KW-1185">Reference proteome</keyword>
<dbReference type="Proteomes" id="UP000223968">
    <property type="component" value="Unassembled WGS sequence"/>
</dbReference>
<name>A0A2B7Y9A5_9EURO</name>
<accession>A0A2B7Y9A5</accession>
<feature type="compositionally biased region" description="Polar residues" evidence="1">
    <location>
        <begin position="41"/>
        <end position="50"/>
    </location>
</feature>
<dbReference type="Gene3D" id="1.25.40.10">
    <property type="entry name" value="Tetratricopeptide repeat domain"/>
    <property type="match status" value="1"/>
</dbReference>
<dbReference type="STRING" id="1447875.A0A2B7Y9A5"/>
<feature type="region of interest" description="Disordered" evidence="1">
    <location>
        <begin position="1"/>
        <end position="67"/>
    </location>
</feature>
<dbReference type="InterPro" id="IPR011990">
    <property type="entry name" value="TPR-like_helical_dom_sf"/>
</dbReference>
<comment type="caution">
    <text evidence="2">The sequence shown here is derived from an EMBL/GenBank/DDBJ whole genome shotgun (WGS) entry which is preliminary data.</text>
</comment>
<dbReference type="OrthoDB" id="428342at2759"/>
<dbReference type="PANTHER" id="PTHR21581:SF6">
    <property type="entry name" value="TRAFFICKING PROTEIN PARTICLE COMPLEX SUBUNIT 12"/>
    <property type="match status" value="1"/>
</dbReference>
<dbReference type="GO" id="GO:0005794">
    <property type="term" value="C:Golgi apparatus"/>
    <property type="evidence" value="ECO:0007669"/>
    <property type="project" value="TreeGrafter"/>
</dbReference>
<dbReference type="EMBL" id="PDNB01000008">
    <property type="protein sequence ID" value="PGH17790.1"/>
    <property type="molecule type" value="Genomic_DNA"/>
</dbReference>
<evidence type="ECO:0000313" key="2">
    <source>
        <dbReference type="EMBL" id="PGH17790.1"/>
    </source>
</evidence>
<evidence type="ECO:0008006" key="4">
    <source>
        <dbReference type="Google" id="ProtNLM"/>
    </source>
</evidence>
<organism evidence="2 3">
    <name type="scientific">Helicocarpus griseus UAMH5409</name>
    <dbReference type="NCBI Taxonomy" id="1447875"/>
    <lineage>
        <taxon>Eukaryota</taxon>
        <taxon>Fungi</taxon>
        <taxon>Dikarya</taxon>
        <taxon>Ascomycota</taxon>
        <taxon>Pezizomycotina</taxon>
        <taxon>Eurotiomycetes</taxon>
        <taxon>Eurotiomycetidae</taxon>
        <taxon>Onygenales</taxon>
        <taxon>Ajellomycetaceae</taxon>
        <taxon>Helicocarpus</taxon>
    </lineage>
</organism>
<sequence>MDSPGSQHRRNASVKATRPRSSTKGPLDVPDDSTPAPTLPMRSQSNTPVGRSSASFASPSRSSIMSTSDSIPVLVDKNFSYLLRPDIYHPLSLLSISPAFRSEIPTPSPNETLDTSLATLDKLLDEGHFLLAAHFSATILTSSPIQQNDHKTIFSLLYIRLACLELTGNTLLAAQEAKALEDLSSAFYYVDAKKDEEETAKDKGQDALAEHIVPWPLRVLASRLQSIGFGDSRRGIAGLYELGLEARKRLSHKGLKDEEKTVWKSRLADLGIRVVNSLIEMGDLDAARRSLANLKTPPKDQAFETTRMVLLYLKIGDVETARNLLENSSAEAEGILHCLLDMAEDRYDDAVAGWEALRASHIGQEDEALIVQNLAVCLLYTGNLNESRDLLESLVNNNYSFQSLTFNLATIYELCSERSRFLKSNLTERIANQPPSKYKNWERPNADFKI</sequence>
<evidence type="ECO:0000313" key="3">
    <source>
        <dbReference type="Proteomes" id="UP000223968"/>
    </source>
</evidence>
<feature type="compositionally biased region" description="Low complexity" evidence="1">
    <location>
        <begin position="52"/>
        <end position="67"/>
    </location>
</feature>
<dbReference type="GO" id="GO:0030008">
    <property type="term" value="C:TRAPP complex"/>
    <property type="evidence" value="ECO:0007669"/>
    <property type="project" value="TreeGrafter"/>
</dbReference>
<dbReference type="AlphaFoldDB" id="A0A2B7Y9A5"/>
<reference evidence="2 3" key="1">
    <citation type="submission" date="2017-10" db="EMBL/GenBank/DDBJ databases">
        <title>Comparative genomics in systemic dimorphic fungi from Ajellomycetaceae.</title>
        <authorList>
            <person name="Munoz J.F."/>
            <person name="Mcewen J.G."/>
            <person name="Clay O.K."/>
            <person name="Cuomo C.A."/>
        </authorList>
    </citation>
    <scope>NUCLEOTIDE SEQUENCE [LARGE SCALE GENOMIC DNA]</scope>
    <source>
        <strain evidence="2 3">UAMH5409</strain>
    </source>
</reference>
<gene>
    <name evidence="2" type="ORF">AJ79_00931</name>
</gene>
<protein>
    <recommendedName>
        <fullName evidence="4">Tetratricopeptide repeat protein 15</fullName>
    </recommendedName>
</protein>
<evidence type="ECO:0000256" key="1">
    <source>
        <dbReference type="SAM" id="MobiDB-lite"/>
    </source>
</evidence>
<dbReference type="SUPFAM" id="SSF48452">
    <property type="entry name" value="TPR-like"/>
    <property type="match status" value="1"/>
</dbReference>
<dbReference type="PANTHER" id="PTHR21581">
    <property type="entry name" value="D-ALANYL-D-ALANINE CARBOXYPEPTIDASE"/>
    <property type="match status" value="1"/>
</dbReference>